<evidence type="ECO:0000313" key="4">
    <source>
        <dbReference type="EMBL" id="ANP44804.1"/>
    </source>
</evidence>
<dbReference type="InterPro" id="IPR011990">
    <property type="entry name" value="TPR-like_helical_dom_sf"/>
</dbReference>
<evidence type="ECO:0000256" key="1">
    <source>
        <dbReference type="SAM" id="MobiDB-lite"/>
    </source>
</evidence>
<protein>
    <recommendedName>
        <fullName evidence="3">Ancillary SecYEG translocon subunit/Cell division coordinator CpoB TPR domain-containing protein</fullName>
    </recommendedName>
</protein>
<feature type="domain" description="Ancillary SecYEG translocon subunit/Cell division coordinator CpoB TPR" evidence="3">
    <location>
        <begin position="26"/>
        <end position="152"/>
    </location>
</feature>
<dbReference type="KEGG" id="cbot:ATE48_02120"/>
<evidence type="ECO:0000256" key="2">
    <source>
        <dbReference type="SAM" id="Phobius"/>
    </source>
</evidence>
<reference evidence="4 5" key="1">
    <citation type="submission" date="2015-11" db="EMBL/GenBank/DDBJ databases">
        <title>Whole-Genome Sequence of Candidatus Oderbacter manganicum from the National Park Lower Oder Valley, Germany.</title>
        <authorList>
            <person name="Braun B."/>
            <person name="Liere K."/>
            <person name="Szewzyk U."/>
        </authorList>
    </citation>
    <scope>NUCLEOTIDE SEQUENCE [LARGE SCALE GENOMIC DNA]</scope>
    <source>
        <strain evidence="4 5">OTSz_A_272</strain>
    </source>
</reference>
<feature type="transmembrane region" description="Helical" evidence="2">
    <location>
        <begin position="28"/>
        <end position="49"/>
    </location>
</feature>
<sequence length="240" mass="25866">MTNETDSFVNEVDESLRQDRAMGLMRKYGPYVAGVFVIFIVGLIGWQVWRDQTVASARRHADAFAAAQALVEAGNVDGAKAEFERLSNEGPRSYRTLARMEHAGILAQQGDLEGALAGFDSAAESAPDQIMRESAQIRAAYIAADTQDFAALRTRLQPLIDSDTRVSYLAKELLAVEAWEAGETQLARDTLEQLTLAFEAPDSLRQRAQIALSVLGPAPATPETPADGASAPAPSEGETK</sequence>
<dbReference type="InterPro" id="IPR018704">
    <property type="entry name" value="SecYEG/CpoB_TPR"/>
</dbReference>
<dbReference type="Gene3D" id="1.25.40.10">
    <property type="entry name" value="Tetratricopeptide repeat domain"/>
    <property type="match status" value="1"/>
</dbReference>
<dbReference type="InParanoid" id="A0A1B1AE18"/>
<evidence type="ECO:0000313" key="5">
    <source>
        <dbReference type="Proteomes" id="UP000092498"/>
    </source>
</evidence>
<dbReference type="Pfam" id="PF09976">
    <property type="entry name" value="TPR_21"/>
    <property type="match status" value="1"/>
</dbReference>
<dbReference type="OrthoDB" id="7173339at2"/>
<proteinExistence type="predicted"/>
<gene>
    <name evidence="4" type="ORF">ATE48_02120</name>
</gene>
<dbReference type="RefSeq" id="WP_066767359.1">
    <property type="nucleotide sequence ID" value="NZ_CP013244.1"/>
</dbReference>
<keyword evidence="2" id="KW-1133">Transmembrane helix</keyword>
<name>A0A1B1AE18_9PROT</name>
<feature type="region of interest" description="Disordered" evidence="1">
    <location>
        <begin position="215"/>
        <end position="240"/>
    </location>
</feature>
<evidence type="ECO:0000259" key="3">
    <source>
        <dbReference type="Pfam" id="PF09976"/>
    </source>
</evidence>
<keyword evidence="2" id="KW-0812">Transmembrane</keyword>
<dbReference type="STRING" id="1759059.ATE48_02120"/>
<dbReference type="SUPFAM" id="SSF48452">
    <property type="entry name" value="TPR-like"/>
    <property type="match status" value="1"/>
</dbReference>
<accession>A0A1B1AE18</accession>
<dbReference type="Proteomes" id="UP000092498">
    <property type="component" value="Chromosome"/>
</dbReference>
<dbReference type="FunCoup" id="A0A1B1AE18">
    <property type="interactions" value="26"/>
</dbReference>
<dbReference type="EMBL" id="CP013244">
    <property type="protein sequence ID" value="ANP44804.1"/>
    <property type="molecule type" value="Genomic_DNA"/>
</dbReference>
<organism evidence="4 5">
    <name type="scientific">Candidatus Viadribacter manganicus</name>
    <dbReference type="NCBI Taxonomy" id="1759059"/>
    <lineage>
        <taxon>Bacteria</taxon>
        <taxon>Pseudomonadati</taxon>
        <taxon>Pseudomonadota</taxon>
        <taxon>Alphaproteobacteria</taxon>
        <taxon>Hyphomonadales</taxon>
        <taxon>Hyphomonadaceae</taxon>
        <taxon>Candidatus Viadribacter</taxon>
    </lineage>
</organism>
<keyword evidence="2" id="KW-0472">Membrane</keyword>
<keyword evidence="5" id="KW-1185">Reference proteome</keyword>
<dbReference type="AlphaFoldDB" id="A0A1B1AE18"/>